<keyword evidence="3" id="KW-1185">Reference proteome</keyword>
<feature type="region of interest" description="Disordered" evidence="1">
    <location>
        <begin position="1"/>
        <end position="89"/>
    </location>
</feature>
<gene>
    <name evidence="2" type="ORF">Vafri_14150</name>
</gene>
<dbReference type="AlphaFoldDB" id="A0A8J4BE54"/>
<dbReference type="Proteomes" id="UP000747399">
    <property type="component" value="Unassembled WGS sequence"/>
</dbReference>
<protein>
    <submittedName>
        <fullName evidence="2">Uncharacterized protein</fullName>
    </submittedName>
</protein>
<feature type="compositionally biased region" description="Basic and acidic residues" evidence="1">
    <location>
        <begin position="63"/>
        <end position="79"/>
    </location>
</feature>
<feature type="compositionally biased region" description="Basic and acidic residues" evidence="1">
    <location>
        <begin position="24"/>
        <end position="35"/>
    </location>
</feature>
<evidence type="ECO:0000313" key="2">
    <source>
        <dbReference type="EMBL" id="GIL59495.1"/>
    </source>
</evidence>
<organism evidence="2 3">
    <name type="scientific">Volvox africanus</name>
    <dbReference type="NCBI Taxonomy" id="51714"/>
    <lineage>
        <taxon>Eukaryota</taxon>
        <taxon>Viridiplantae</taxon>
        <taxon>Chlorophyta</taxon>
        <taxon>core chlorophytes</taxon>
        <taxon>Chlorophyceae</taxon>
        <taxon>CS clade</taxon>
        <taxon>Chlamydomonadales</taxon>
        <taxon>Volvocaceae</taxon>
        <taxon>Volvox</taxon>
    </lineage>
</organism>
<evidence type="ECO:0000256" key="1">
    <source>
        <dbReference type="SAM" id="MobiDB-lite"/>
    </source>
</evidence>
<comment type="caution">
    <text evidence="2">The sequence shown here is derived from an EMBL/GenBank/DDBJ whole genome shotgun (WGS) entry which is preliminary data.</text>
</comment>
<name>A0A8J4BE54_9CHLO</name>
<accession>A0A8J4BE54</accession>
<sequence>LRTASEVSSDHWGGRGPSNWLPDSSRERIRDRADQDPGSDPVRLFPDTSSWVNPVKLLQEGGRLPDKDPCPETTKRRMEDSEDQEDGREPIKAALLPACCSDVPSAPSFFGADKSRSTK</sequence>
<dbReference type="EMBL" id="BNCO01000035">
    <property type="protein sequence ID" value="GIL59495.1"/>
    <property type="molecule type" value="Genomic_DNA"/>
</dbReference>
<evidence type="ECO:0000313" key="3">
    <source>
        <dbReference type="Proteomes" id="UP000747399"/>
    </source>
</evidence>
<feature type="non-terminal residue" evidence="2">
    <location>
        <position position="1"/>
    </location>
</feature>
<reference evidence="2" key="1">
    <citation type="journal article" date="2021" name="Proc. Natl. Acad. Sci. U.S.A.">
        <title>Three genomes in the algal genus Volvox reveal the fate of a haploid sex-determining region after a transition to homothallism.</title>
        <authorList>
            <person name="Yamamoto K."/>
            <person name="Hamaji T."/>
            <person name="Kawai-Toyooka H."/>
            <person name="Matsuzaki R."/>
            <person name="Takahashi F."/>
            <person name="Nishimura Y."/>
            <person name="Kawachi M."/>
            <person name="Noguchi H."/>
            <person name="Minakuchi Y."/>
            <person name="Umen J.G."/>
            <person name="Toyoda A."/>
            <person name="Nozaki H."/>
        </authorList>
    </citation>
    <scope>NUCLEOTIDE SEQUENCE</scope>
    <source>
        <strain evidence="2">NIES-3780</strain>
    </source>
</reference>
<proteinExistence type="predicted"/>